<reference evidence="1" key="1">
    <citation type="submission" date="2023-10" db="EMBL/GenBank/DDBJ databases">
        <title>Genome assembly of Pristionchus species.</title>
        <authorList>
            <person name="Yoshida K."/>
            <person name="Sommer R.J."/>
        </authorList>
    </citation>
    <scope>NUCLEOTIDE SEQUENCE</scope>
    <source>
        <strain evidence="1">RS0144</strain>
    </source>
</reference>
<dbReference type="AlphaFoldDB" id="A0AAV5S868"/>
<protein>
    <submittedName>
        <fullName evidence="1">Uncharacterized protein</fullName>
    </submittedName>
</protein>
<evidence type="ECO:0000313" key="1">
    <source>
        <dbReference type="EMBL" id="GMS79182.1"/>
    </source>
</evidence>
<dbReference type="EMBL" id="BTSX01000001">
    <property type="protein sequence ID" value="GMS79182.1"/>
    <property type="molecule type" value="Genomic_DNA"/>
</dbReference>
<name>A0AAV5S868_9BILA</name>
<keyword evidence="2" id="KW-1185">Reference proteome</keyword>
<gene>
    <name evidence="1" type="ORF">PENTCL1PPCAC_1357</name>
</gene>
<proteinExistence type="predicted"/>
<sequence length="65" mass="7269">VSLLPGCSFETRRSVYCRFHSEGVVRLGVASGRQALCSLHACVGVEKRRRRKRNGIIRDKNQPTG</sequence>
<feature type="non-terminal residue" evidence="1">
    <location>
        <position position="65"/>
    </location>
</feature>
<comment type="caution">
    <text evidence="1">The sequence shown here is derived from an EMBL/GenBank/DDBJ whole genome shotgun (WGS) entry which is preliminary data.</text>
</comment>
<evidence type="ECO:0000313" key="2">
    <source>
        <dbReference type="Proteomes" id="UP001432027"/>
    </source>
</evidence>
<accession>A0AAV5S868</accession>
<organism evidence="1 2">
    <name type="scientific">Pristionchus entomophagus</name>
    <dbReference type="NCBI Taxonomy" id="358040"/>
    <lineage>
        <taxon>Eukaryota</taxon>
        <taxon>Metazoa</taxon>
        <taxon>Ecdysozoa</taxon>
        <taxon>Nematoda</taxon>
        <taxon>Chromadorea</taxon>
        <taxon>Rhabditida</taxon>
        <taxon>Rhabditina</taxon>
        <taxon>Diplogasteromorpha</taxon>
        <taxon>Diplogasteroidea</taxon>
        <taxon>Neodiplogasteridae</taxon>
        <taxon>Pristionchus</taxon>
    </lineage>
</organism>
<feature type="non-terminal residue" evidence="1">
    <location>
        <position position="1"/>
    </location>
</feature>
<dbReference type="Proteomes" id="UP001432027">
    <property type="component" value="Unassembled WGS sequence"/>
</dbReference>